<dbReference type="CDD" id="cd07153">
    <property type="entry name" value="Fur_like"/>
    <property type="match status" value="1"/>
</dbReference>
<dbReference type="InterPro" id="IPR036388">
    <property type="entry name" value="WH-like_DNA-bd_sf"/>
</dbReference>
<feature type="binding site" evidence="2">
    <location>
        <position position="88"/>
    </location>
    <ligand>
        <name>Fe cation</name>
        <dbReference type="ChEBI" id="CHEBI:24875"/>
    </ligand>
</feature>
<evidence type="ECO:0000313" key="3">
    <source>
        <dbReference type="EMBL" id="SHE96375.1"/>
    </source>
</evidence>
<protein>
    <submittedName>
        <fullName evidence="3">Fur family transcriptional regulator, ferric uptake regulator</fullName>
    </submittedName>
</protein>
<sequence length="143" mass="15646">MCERCDYSGLLRAVGLRPTLHRLAVLRVVGAAPAPLTAQDVYEAVQTDRPINRVTVYRVLDSLVESGLVEKISAGDRSFRYGPAPNEHHPRHAHFFCRQCGLMACLPPESLPVPWQDASGALPGVAEKVEIRVDGICEQCLAT</sequence>
<dbReference type="GO" id="GO:0045892">
    <property type="term" value="P:negative regulation of DNA-templated transcription"/>
    <property type="evidence" value="ECO:0007669"/>
    <property type="project" value="TreeGrafter"/>
</dbReference>
<feature type="binding site" evidence="1">
    <location>
        <position position="137"/>
    </location>
    <ligand>
        <name>Zn(2+)</name>
        <dbReference type="ChEBI" id="CHEBI:29105"/>
    </ligand>
</feature>
<dbReference type="EMBL" id="FQVB01000009">
    <property type="protein sequence ID" value="SHE96375.1"/>
    <property type="molecule type" value="Genomic_DNA"/>
</dbReference>
<name>A0A1M4XSF0_9BACT</name>
<dbReference type="PANTHER" id="PTHR33202">
    <property type="entry name" value="ZINC UPTAKE REGULATION PROTEIN"/>
    <property type="match status" value="1"/>
</dbReference>
<dbReference type="GO" id="GO:0003700">
    <property type="term" value="F:DNA-binding transcription factor activity"/>
    <property type="evidence" value="ECO:0007669"/>
    <property type="project" value="InterPro"/>
</dbReference>
<evidence type="ECO:0000256" key="1">
    <source>
        <dbReference type="PIRSR" id="PIRSR602481-1"/>
    </source>
</evidence>
<dbReference type="SUPFAM" id="SSF46785">
    <property type="entry name" value="Winged helix' DNA-binding domain"/>
    <property type="match status" value="1"/>
</dbReference>
<dbReference type="STRING" id="1121391.SAMN02745206_01101"/>
<comment type="cofactor">
    <cofactor evidence="1">
        <name>Zn(2+)</name>
        <dbReference type="ChEBI" id="CHEBI:29105"/>
    </cofactor>
    <text evidence="1">Binds 1 zinc ion per subunit.</text>
</comment>
<feature type="binding site" evidence="1">
    <location>
        <position position="100"/>
    </location>
    <ligand>
        <name>Zn(2+)</name>
        <dbReference type="ChEBI" id="CHEBI:29105"/>
    </ligand>
</feature>
<reference evidence="4" key="1">
    <citation type="submission" date="2016-11" db="EMBL/GenBank/DDBJ databases">
        <authorList>
            <person name="Varghese N."/>
            <person name="Submissions S."/>
        </authorList>
    </citation>
    <scope>NUCLEOTIDE SEQUENCE [LARGE SCALE GENOMIC DNA]</scope>
    <source>
        <strain evidence="4">DSM 9756</strain>
    </source>
</reference>
<evidence type="ECO:0000256" key="2">
    <source>
        <dbReference type="PIRSR" id="PIRSR602481-2"/>
    </source>
</evidence>
<dbReference type="Proteomes" id="UP000184076">
    <property type="component" value="Unassembled WGS sequence"/>
</dbReference>
<dbReference type="GO" id="GO:0008270">
    <property type="term" value="F:zinc ion binding"/>
    <property type="evidence" value="ECO:0007669"/>
    <property type="project" value="TreeGrafter"/>
</dbReference>
<gene>
    <name evidence="3" type="ORF">SAMN02745206_01101</name>
</gene>
<dbReference type="GO" id="GO:0000976">
    <property type="term" value="F:transcription cis-regulatory region binding"/>
    <property type="evidence" value="ECO:0007669"/>
    <property type="project" value="TreeGrafter"/>
</dbReference>
<dbReference type="AlphaFoldDB" id="A0A1M4XSF0"/>
<keyword evidence="4" id="KW-1185">Reference proteome</keyword>
<dbReference type="Gene3D" id="1.10.10.10">
    <property type="entry name" value="Winged helix-like DNA-binding domain superfamily/Winged helix DNA-binding domain"/>
    <property type="match status" value="1"/>
</dbReference>
<keyword evidence="2" id="KW-0408">Iron</keyword>
<comment type="cofactor">
    <cofactor evidence="2">
        <name>Mn(2+)</name>
        <dbReference type="ChEBI" id="CHEBI:29035"/>
    </cofactor>
    <cofactor evidence="2">
        <name>Fe(2+)</name>
        <dbReference type="ChEBI" id="CHEBI:29033"/>
    </cofactor>
    <text evidence="2">Binds 1 Mn(2+) or Fe(2+) ion per subunit.</text>
</comment>
<dbReference type="RefSeq" id="WP_073037743.1">
    <property type="nucleotide sequence ID" value="NZ_FQVB01000009.1"/>
</dbReference>
<dbReference type="OrthoDB" id="8659436at2"/>
<dbReference type="Pfam" id="PF01475">
    <property type="entry name" value="FUR"/>
    <property type="match status" value="1"/>
</dbReference>
<dbReference type="PANTHER" id="PTHR33202:SF7">
    <property type="entry name" value="FERRIC UPTAKE REGULATION PROTEIN"/>
    <property type="match status" value="1"/>
</dbReference>
<dbReference type="InterPro" id="IPR036390">
    <property type="entry name" value="WH_DNA-bd_sf"/>
</dbReference>
<keyword evidence="1" id="KW-0862">Zinc</keyword>
<dbReference type="InterPro" id="IPR002481">
    <property type="entry name" value="FUR"/>
</dbReference>
<organism evidence="3 4">
    <name type="scientific">Desulfacinum infernum DSM 9756</name>
    <dbReference type="NCBI Taxonomy" id="1121391"/>
    <lineage>
        <taxon>Bacteria</taxon>
        <taxon>Pseudomonadati</taxon>
        <taxon>Thermodesulfobacteriota</taxon>
        <taxon>Syntrophobacteria</taxon>
        <taxon>Syntrophobacterales</taxon>
        <taxon>Syntrophobacteraceae</taxon>
        <taxon>Desulfacinum</taxon>
    </lineage>
</organism>
<accession>A0A1M4XSF0</accession>
<dbReference type="GO" id="GO:1900376">
    <property type="term" value="P:regulation of secondary metabolite biosynthetic process"/>
    <property type="evidence" value="ECO:0007669"/>
    <property type="project" value="TreeGrafter"/>
</dbReference>
<feature type="binding site" evidence="1">
    <location>
        <position position="97"/>
    </location>
    <ligand>
        <name>Zn(2+)</name>
        <dbReference type="ChEBI" id="CHEBI:29105"/>
    </ligand>
</feature>
<evidence type="ECO:0000313" key="4">
    <source>
        <dbReference type="Proteomes" id="UP000184076"/>
    </source>
</evidence>
<proteinExistence type="predicted"/>
<feature type="binding site" evidence="1">
    <location>
        <position position="140"/>
    </location>
    <ligand>
        <name>Zn(2+)</name>
        <dbReference type="ChEBI" id="CHEBI:29105"/>
    </ligand>
</feature>
<keyword evidence="1" id="KW-0479">Metal-binding</keyword>